<dbReference type="Proteomes" id="UP000669179">
    <property type="component" value="Unassembled WGS sequence"/>
</dbReference>
<dbReference type="GO" id="GO:0003700">
    <property type="term" value="F:DNA-binding transcription factor activity"/>
    <property type="evidence" value="ECO:0007669"/>
    <property type="project" value="TreeGrafter"/>
</dbReference>
<dbReference type="SUPFAM" id="SSF46689">
    <property type="entry name" value="Homeodomain-like"/>
    <property type="match status" value="1"/>
</dbReference>
<feature type="DNA-binding region" description="H-T-H motif" evidence="4">
    <location>
        <begin position="36"/>
        <end position="55"/>
    </location>
</feature>
<dbReference type="PANTHER" id="PTHR30055">
    <property type="entry name" value="HTH-TYPE TRANSCRIPTIONAL REGULATOR RUTR"/>
    <property type="match status" value="1"/>
</dbReference>
<dbReference type="InterPro" id="IPR036271">
    <property type="entry name" value="Tet_transcr_reg_TetR-rel_C_sf"/>
</dbReference>
<evidence type="ECO:0000256" key="2">
    <source>
        <dbReference type="ARBA" id="ARBA00023125"/>
    </source>
</evidence>
<dbReference type="PRINTS" id="PR00455">
    <property type="entry name" value="HTHTETR"/>
</dbReference>
<dbReference type="InterPro" id="IPR025996">
    <property type="entry name" value="MT1864/Rv1816-like_C"/>
</dbReference>
<comment type="caution">
    <text evidence="6">The sequence shown here is derived from an EMBL/GenBank/DDBJ whole genome shotgun (WGS) entry which is preliminary data.</text>
</comment>
<evidence type="ECO:0000313" key="6">
    <source>
        <dbReference type="EMBL" id="MBO2450622.1"/>
    </source>
</evidence>
<dbReference type="RefSeq" id="WP_208258518.1">
    <property type="nucleotide sequence ID" value="NZ_JAGEOJ010000011.1"/>
</dbReference>
<evidence type="ECO:0000259" key="5">
    <source>
        <dbReference type="PROSITE" id="PS50977"/>
    </source>
</evidence>
<accession>A0A939T8S0</accession>
<evidence type="ECO:0000256" key="3">
    <source>
        <dbReference type="ARBA" id="ARBA00023163"/>
    </source>
</evidence>
<sequence length="206" mass="22364">MKTPAKRGRGSRGLSRDEVLDATLALAEERGLDAVSMRAVADRLGVTPMALYRYVGDKQGLLDGLVERIVREMPVDDPTLPWQDRLRSFGMGIRSVARRHPDLFLLLFQRPTVTPEARRPRNAVQSMLRDAGVPEEIITPLQRLLDTVGMGLAASEAGGRFSGDQSEVDAVYALAEQIFVSAIERYASTSPAPSASSTPSEPSGDS</sequence>
<dbReference type="AlphaFoldDB" id="A0A939T8S0"/>
<keyword evidence="3" id="KW-0804">Transcription</keyword>
<evidence type="ECO:0000256" key="1">
    <source>
        <dbReference type="ARBA" id="ARBA00023015"/>
    </source>
</evidence>
<proteinExistence type="predicted"/>
<evidence type="ECO:0000256" key="4">
    <source>
        <dbReference type="PROSITE-ProRule" id="PRU00335"/>
    </source>
</evidence>
<dbReference type="InterPro" id="IPR001647">
    <property type="entry name" value="HTH_TetR"/>
</dbReference>
<dbReference type="Gene3D" id="1.10.357.10">
    <property type="entry name" value="Tetracycline Repressor, domain 2"/>
    <property type="match status" value="1"/>
</dbReference>
<reference evidence="6" key="1">
    <citation type="submission" date="2021-03" db="EMBL/GenBank/DDBJ databases">
        <authorList>
            <person name="Kanchanasin P."/>
            <person name="Saeng-In P."/>
            <person name="Phongsopitanun W."/>
            <person name="Yuki M."/>
            <person name="Kudo T."/>
            <person name="Ohkuma M."/>
            <person name="Tanasupawat S."/>
        </authorList>
    </citation>
    <scope>NUCLEOTIDE SEQUENCE</scope>
    <source>
        <strain evidence="6">GKU 128</strain>
    </source>
</reference>
<dbReference type="GO" id="GO:0000976">
    <property type="term" value="F:transcription cis-regulatory region binding"/>
    <property type="evidence" value="ECO:0007669"/>
    <property type="project" value="TreeGrafter"/>
</dbReference>
<feature type="domain" description="HTH tetR-type" evidence="5">
    <location>
        <begin position="13"/>
        <end position="73"/>
    </location>
</feature>
<dbReference type="Pfam" id="PF00440">
    <property type="entry name" value="TetR_N"/>
    <property type="match status" value="1"/>
</dbReference>
<dbReference type="PANTHER" id="PTHR30055:SF151">
    <property type="entry name" value="TRANSCRIPTIONAL REGULATORY PROTEIN"/>
    <property type="match status" value="1"/>
</dbReference>
<evidence type="ECO:0000313" key="7">
    <source>
        <dbReference type="Proteomes" id="UP000669179"/>
    </source>
</evidence>
<gene>
    <name evidence="6" type="ORF">J4573_26200</name>
</gene>
<name>A0A939T8S0_9ACTN</name>
<keyword evidence="7" id="KW-1185">Reference proteome</keyword>
<dbReference type="PROSITE" id="PS50977">
    <property type="entry name" value="HTH_TETR_2"/>
    <property type="match status" value="1"/>
</dbReference>
<protein>
    <submittedName>
        <fullName evidence="6">TetR/AcrR family transcriptional regulator</fullName>
    </submittedName>
</protein>
<keyword evidence="1" id="KW-0805">Transcription regulation</keyword>
<dbReference type="InterPro" id="IPR009057">
    <property type="entry name" value="Homeodomain-like_sf"/>
</dbReference>
<organism evidence="6 7">
    <name type="scientific">Actinomadura barringtoniae</name>
    <dbReference type="NCBI Taxonomy" id="1427535"/>
    <lineage>
        <taxon>Bacteria</taxon>
        <taxon>Bacillati</taxon>
        <taxon>Actinomycetota</taxon>
        <taxon>Actinomycetes</taxon>
        <taxon>Streptosporangiales</taxon>
        <taxon>Thermomonosporaceae</taxon>
        <taxon>Actinomadura</taxon>
    </lineage>
</organism>
<dbReference type="SUPFAM" id="SSF48498">
    <property type="entry name" value="Tetracyclin repressor-like, C-terminal domain"/>
    <property type="match status" value="1"/>
</dbReference>
<dbReference type="InterPro" id="IPR050109">
    <property type="entry name" value="HTH-type_TetR-like_transc_reg"/>
</dbReference>
<keyword evidence="2 4" id="KW-0238">DNA-binding</keyword>
<dbReference type="Pfam" id="PF13305">
    <property type="entry name" value="TetR_C_33"/>
    <property type="match status" value="1"/>
</dbReference>
<dbReference type="EMBL" id="JAGEOJ010000011">
    <property type="protein sequence ID" value="MBO2450622.1"/>
    <property type="molecule type" value="Genomic_DNA"/>
</dbReference>